<evidence type="ECO:0000256" key="3">
    <source>
        <dbReference type="ARBA" id="ARBA00022737"/>
    </source>
</evidence>
<accession>A0A8C6WI72</accession>
<evidence type="ECO:0000256" key="1">
    <source>
        <dbReference type="ARBA" id="ARBA00004496"/>
    </source>
</evidence>
<evidence type="ECO:0000256" key="2">
    <source>
        <dbReference type="ARBA" id="ARBA00022490"/>
    </source>
</evidence>
<reference evidence="4" key="1">
    <citation type="submission" date="2025-08" db="UniProtKB">
        <authorList>
            <consortium name="Ensembl"/>
        </authorList>
    </citation>
    <scope>IDENTIFICATION</scope>
</reference>
<dbReference type="GO" id="GO:0005737">
    <property type="term" value="C:cytoplasm"/>
    <property type="evidence" value="ECO:0007669"/>
    <property type="project" value="UniProtKB-SubCell"/>
</dbReference>
<dbReference type="InterPro" id="IPR032675">
    <property type="entry name" value="LRR_dom_sf"/>
</dbReference>
<organism evidence="4 5">
    <name type="scientific">Neogobius melanostomus</name>
    <name type="common">round goby</name>
    <dbReference type="NCBI Taxonomy" id="47308"/>
    <lineage>
        <taxon>Eukaryota</taxon>
        <taxon>Metazoa</taxon>
        <taxon>Chordata</taxon>
        <taxon>Craniata</taxon>
        <taxon>Vertebrata</taxon>
        <taxon>Euteleostomi</taxon>
        <taxon>Actinopterygii</taxon>
        <taxon>Neopterygii</taxon>
        <taxon>Teleostei</taxon>
        <taxon>Neoteleostei</taxon>
        <taxon>Acanthomorphata</taxon>
        <taxon>Gobiaria</taxon>
        <taxon>Gobiiformes</taxon>
        <taxon>Gobioidei</taxon>
        <taxon>Gobiidae</taxon>
        <taxon>Benthophilinae</taxon>
        <taxon>Neogobiini</taxon>
        <taxon>Neogobius</taxon>
    </lineage>
</organism>
<dbReference type="InterPro" id="IPR001611">
    <property type="entry name" value="Leu-rich_rpt"/>
</dbReference>
<evidence type="ECO:0000313" key="4">
    <source>
        <dbReference type="Ensembl" id="ENSNMLP00000009158.1"/>
    </source>
</evidence>
<sequence>MTSDFASSLASSRSGAHSNLQILSLTISRKGYSSRRTLQFSNLSDTCCPALASILSTKESCLTELDLGFNSISDTGVQSLVQGLKEQDCRLKSLRLQGCELTSSACEHLATALKQSPELKELELSCNDIGDVGLQHLASGLETPSCQLETLRYMYVFNVTLLEVEENNLVDLNLSSNRLKDSGVHLIMAGLFAWSTVEKLK</sequence>
<dbReference type="Pfam" id="PF13516">
    <property type="entry name" value="LRR_6"/>
    <property type="match status" value="3"/>
</dbReference>
<dbReference type="PANTHER" id="PTHR45690:SF19">
    <property type="entry name" value="NACHT, LRR AND PYD DOMAINS-CONTAINING PROTEIN 3"/>
    <property type="match status" value="1"/>
</dbReference>
<dbReference type="AlphaFoldDB" id="A0A8C6WI72"/>
<reference evidence="4" key="2">
    <citation type="submission" date="2025-09" db="UniProtKB">
        <authorList>
            <consortium name="Ensembl"/>
        </authorList>
    </citation>
    <scope>IDENTIFICATION</scope>
</reference>
<protein>
    <submittedName>
        <fullName evidence="4">Uncharacterized protein</fullName>
    </submittedName>
</protein>
<keyword evidence="3" id="KW-0677">Repeat</keyword>
<dbReference type="SMART" id="SM00367">
    <property type="entry name" value="LRR_CC"/>
    <property type="match status" value="2"/>
</dbReference>
<dbReference type="Proteomes" id="UP000694523">
    <property type="component" value="Unplaced"/>
</dbReference>
<dbReference type="InterPro" id="IPR006553">
    <property type="entry name" value="Leu-rich_rpt_Cys-con_subtyp"/>
</dbReference>
<dbReference type="InterPro" id="IPR050637">
    <property type="entry name" value="NLRP_innate_immun_reg"/>
</dbReference>
<dbReference type="PANTHER" id="PTHR45690">
    <property type="entry name" value="NACHT, LRR AND PYD DOMAINS-CONTAINING PROTEIN 12"/>
    <property type="match status" value="1"/>
</dbReference>
<dbReference type="Gene3D" id="3.80.10.10">
    <property type="entry name" value="Ribonuclease Inhibitor"/>
    <property type="match status" value="1"/>
</dbReference>
<comment type="subcellular location">
    <subcellularLocation>
        <location evidence="1">Cytoplasm</location>
    </subcellularLocation>
</comment>
<keyword evidence="5" id="KW-1185">Reference proteome</keyword>
<proteinExistence type="predicted"/>
<dbReference type="SUPFAM" id="SSF52047">
    <property type="entry name" value="RNI-like"/>
    <property type="match status" value="1"/>
</dbReference>
<keyword evidence="2" id="KW-0963">Cytoplasm</keyword>
<name>A0A8C6WI72_9GOBI</name>
<evidence type="ECO:0000313" key="5">
    <source>
        <dbReference type="Proteomes" id="UP000694523"/>
    </source>
</evidence>
<dbReference type="SMART" id="SM00368">
    <property type="entry name" value="LRR_RI"/>
    <property type="match status" value="4"/>
</dbReference>
<dbReference type="Ensembl" id="ENSNMLT00000010365.1">
    <property type="protein sequence ID" value="ENSNMLP00000009158.1"/>
    <property type="gene ID" value="ENSNMLG00000006398.1"/>
</dbReference>